<dbReference type="OrthoDB" id="7056904at2"/>
<feature type="active site" evidence="6">
    <location>
        <position position="212"/>
    </location>
</feature>
<dbReference type="PANTHER" id="PTHR31873">
    <property type="entry name" value="L-ASPARTATE DEHYDROGENASE-RELATED"/>
    <property type="match status" value="1"/>
</dbReference>
<feature type="binding site" evidence="6">
    <location>
        <position position="116"/>
    </location>
    <ligand>
        <name>NAD(+)</name>
        <dbReference type="ChEBI" id="CHEBI:57540"/>
    </ligand>
</feature>
<dbReference type="SUPFAM" id="SSF55347">
    <property type="entry name" value="Glyceraldehyde-3-phosphate dehydrogenase-like, C-terminal domain"/>
    <property type="match status" value="1"/>
</dbReference>
<dbReference type="Gene3D" id="3.30.360.10">
    <property type="entry name" value="Dihydrodipicolinate Reductase, domain 2"/>
    <property type="match status" value="1"/>
</dbReference>
<evidence type="ECO:0000313" key="9">
    <source>
        <dbReference type="EMBL" id="ROU10228.1"/>
    </source>
</evidence>
<dbReference type="GO" id="GO:0033735">
    <property type="term" value="F:aspartate dehydrogenase [NAD(P)+] activity"/>
    <property type="evidence" value="ECO:0007669"/>
    <property type="project" value="UniProtKB-EC"/>
</dbReference>
<dbReference type="InterPro" id="IPR036291">
    <property type="entry name" value="NAD(P)-bd_dom_sf"/>
</dbReference>
<comment type="catalytic activity">
    <reaction evidence="6">
        <text>L-aspartate + NAD(+) + H2O = oxaloacetate + NH4(+) + NADH + H(+)</text>
        <dbReference type="Rhea" id="RHEA:11788"/>
        <dbReference type="ChEBI" id="CHEBI:15377"/>
        <dbReference type="ChEBI" id="CHEBI:15378"/>
        <dbReference type="ChEBI" id="CHEBI:16452"/>
        <dbReference type="ChEBI" id="CHEBI:28938"/>
        <dbReference type="ChEBI" id="CHEBI:29991"/>
        <dbReference type="ChEBI" id="CHEBI:57540"/>
        <dbReference type="ChEBI" id="CHEBI:57945"/>
        <dbReference type="EC" id="1.4.1.21"/>
    </reaction>
</comment>
<dbReference type="GO" id="GO:0016639">
    <property type="term" value="F:oxidoreductase activity, acting on the CH-NH2 group of donors, NAD or NADP as acceptor"/>
    <property type="evidence" value="ECO:0007669"/>
    <property type="project" value="UniProtKB-UniRule"/>
</dbReference>
<dbReference type="GO" id="GO:0009435">
    <property type="term" value="P:NAD+ biosynthetic process"/>
    <property type="evidence" value="ECO:0007669"/>
    <property type="project" value="UniProtKB-UniRule"/>
</dbReference>
<gene>
    <name evidence="6" type="primary">nadX</name>
    <name evidence="9" type="ORF">EB837_22500</name>
</gene>
<dbReference type="NCBIfam" id="NF009827">
    <property type="entry name" value="PRK13303.1-2"/>
    <property type="match status" value="1"/>
</dbReference>
<comment type="miscellaneous">
    <text evidence="6">The iminoaspartate product is unstable in aqueous solution and can decompose to oxaloacetate and ammonia.</text>
</comment>
<comment type="pathway">
    <text evidence="6">Cofactor biosynthesis; NAD(+) biosynthesis; iminoaspartate from L-aspartate (dehydrogenase route): step 1/1.</text>
</comment>
<dbReference type="GO" id="GO:0051287">
    <property type="term" value="F:NAD binding"/>
    <property type="evidence" value="ECO:0007669"/>
    <property type="project" value="UniProtKB-UniRule"/>
</dbReference>
<dbReference type="InterPro" id="IPR011182">
    <property type="entry name" value="L-Asp_DH"/>
</dbReference>
<keyword evidence="5 6" id="KW-0520">NAD</keyword>
<keyword evidence="2 6" id="KW-0662">Pyridine nucleotide biosynthesis</keyword>
<evidence type="ECO:0000313" key="10">
    <source>
        <dbReference type="Proteomes" id="UP000268051"/>
    </source>
</evidence>
<keyword evidence="3 6" id="KW-0521">NADP</keyword>
<dbReference type="PIRSF" id="PIRSF005227">
    <property type="entry name" value="Asp_dh_NAD_syn"/>
    <property type="match status" value="1"/>
</dbReference>
<dbReference type="HAMAP" id="MF_01265">
    <property type="entry name" value="NadX"/>
    <property type="match status" value="1"/>
</dbReference>
<sequence>MKKIMLIGYGAMAQAVIERLPPQVAIGWIVARETHHAAIREQFGDAVTALTSPVDCTDAPDLVLECASQQAVAQFGEAVLTRGWHLAVISTGALADSALEQRLKNAGGTLTLLSGAVAGIDGLAAAKEGGLERVTYRSRKSPASWRGSYAEQLIDLSAVSEAQVFFEGSAREAARLFPANANVAATVALGGVGMDETRVQLMVDPATKRNTHTLHVEGMFGEFHLELSGLPLASNPKTSTLAALSAVRACRELAQR</sequence>
<evidence type="ECO:0000256" key="5">
    <source>
        <dbReference type="ARBA" id="ARBA00023027"/>
    </source>
</evidence>
<comment type="catalytic activity">
    <reaction evidence="6">
        <text>L-aspartate + NADP(+) + H2O = oxaloacetate + NH4(+) + NADPH + H(+)</text>
        <dbReference type="Rhea" id="RHEA:11784"/>
        <dbReference type="ChEBI" id="CHEBI:15377"/>
        <dbReference type="ChEBI" id="CHEBI:15378"/>
        <dbReference type="ChEBI" id="CHEBI:16452"/>
        <dbReference type="ChEBI" id="CHEBI:28938"/>
        <dbReference type="ChEBI" id="CHEBI:29991"/>
        <dbReference type="ChEBI" id="CHEBI:57783"/>
        <dbReference type="ChEBI" id="CHEBI:58349"/>
        <dbReference type="EC" id="1.4.1.21"/>
    </reaction>
</comment>
<feature type="domain" description="Aspartate/homoserine dehydrogenase NAD-binding" evidence="8">
    <location>
        <begin position="8"/>
        <end position="105"/>
    </location>
</feature>
<dbReference type="NCBIfam" id="NF009828">
    <property type="entry name" value="PRK13303.1-3"/>
    <property type="match status" value="1"/>
</dbReference>
<dbReference type="InterPro" id="IPR005106">
    <property type="entry name" value="Asp/hSer_DH_NAD-bd"/>
</dbReference>
<comment type="similarity">
    <text evidence="1 6">Belongs to the L-aspartate dehydrogenase family.</text>
</comment>
<dbReference type="Gene3D" id="3.40.50.720">
    <property type="entry name" value="NAD(P)-binding Rossmann-like Domain"/>
    <property type="match status" value="1"/>
</dbReference>
<dbReference type="SUPFAM" id="SSF51735">
    <property type="entry name" value="NAD(P)-binding Rossmann-fold domains"/>
    <property type="match status" value="1"/>
</dbReference>
<organism evidence="9 10">
    <name type="scientific">Kluyvera ascorbata</name>
    <dbReference type="NCBI Taxonomy" id="51288"/>
    <lineage>
        <taxon>Bacteria</taxon>
        <taxon>Pseudomonadati</taxon>
        <taxon>Pseudomonadota</taxon>
        <taxon>Gammaproteobacteria</taxon>
        <taxon>Enterobacterales</taxon>
        <taxon>Enterobacteriaceae</taxon>
        <taxon>Kluyvera</taxon>
    </lineage>
</organism>
<dbReference type="RefSeq" id="WP_123652563.1">
    <property type="nucleotide sequence ID" value="NZ_CAXOJM010000035.1"/>
</dbReference>
<evidence type="ECO:0000256" key="1">
    <source>
        <dbReference type="ARBA" id="ARBA00008331"/>
    </source>
</evidence>
<comment type="caution">
    <text evidence="9">The sequence shown here is derived from an EMBL/GenBank/DDBJ whole genome shotgun (WGS) entry which is preliminary data.</text>
</comment>
<dbReference type="GO" id="GO:0050661">
    <property type="term" value="F:NADP binding"/>
    <property type="evidence" value="ECO:0007669"/>
    <property type="project" value="UniProtKB-UniRule"/>
</dbReference>
<comment type="function">
    <text evidence="6">Specifically catalyzes the NAD or NADP-dependent dehydrogenation of L-aspartate to iminoaspartate.</text>
</comment>
<reference evidence="9 10" key="1">
    <citation type="submission" date="2018-10" db="EMBL/GenBank/DDBJ databases">
        <title>Horizontal transference of carbapenem resistance between Klebsiella pneumoniae and Kluyvera ascorbata during abdominal infection: a case report.</title>
        <authorList>
            <person name="Raro O.H.F."/>
            <person name="Lima-Morales D."/>
            <person name="Barth A.L."/>
            <person name="Paim T.G.S."/>
            <person name="Mott M.P."/>
            <person name="Riche C.V.W."/>
            <person name="Teixeira U.F."/>
            <person name="Waechter F."/>
            <person name="Dias C.A.G."/>
        </authorList>
    </citation>
    <scope>NUCLEOTIDE SEQUENCE [LARGE SCALE GENOMIC DNA]</scope>
    <source>
        <strain evidence="9 10">OT2</strain>
    </source>
</reference>
<keyword evidence="4 6" id="KW-0560">Oxidoreductase</keyword>
<dbReference type="Proteomes" id="UP000268051">
    <property type="component" value="Unassembled WGS sequence"/>
</dbReference>
<accession>A0A3N2RRZ4</accession>
<dbReference type="AlphaFoldDB" id="A0A3N2RRZ4"/>
<evidence type="ECO:0000256" key="4">
    <source>
        <dbReference type="ARBA" id="ARBA00023002"/>
    </source>
</evidence>
<dbReference type="Pfam" id="PF01958">
    <property type="entry name" value="Asp_DH_C"/>
    <property type="match status" value="1"/>
</dbReference>
<dbReference type="Pfam" id="PF03447">
    <property type="entry name" value="NAD_binding_3"/>
    <property type="match status" value="1"/>
</dbReference>
<feature type="binding site" evidence="6">
    <location>
        <position position="182"/>
    </location>
    <ligand>
        <name>NAD(+)</name>
        <dbReference type="ChEBI" id="CHEBI:57540"/>
    </ligand>
</feature>
<dbReference type="InterPro" id="IPR002811">
    <property type="entry name" value="Asp_DH"/>
</dbReference>
<name>A0A3N2RRZ4_9ENTR</name>
<feature type="domain" description="Aspartate dehydrogenase" evidence="7">
    <location>
        <begin position="160"/>
        <end position="247"/>
    </location>
</feature>
<proteinExistence type="inferred from homology"/>
<dbReference type="EMBL" id="RHFN01000033">
    <property type="protein sequence ID" value="ROU10228.1"/>
    <property type="molecule type" value="Genomic_DNA"/>
</dbReference>
<evidence type="ECO:0000259" key="8">
    <source>
        <dbReference type="Pfam" id="PF03447"/>
    </source>
</evidence>
<dbReference type="EC" id="1.4.1.21" evidence="6"/>
<protein>
    <recommendedName>
        <fullName evidence="6">L-aspartate dehydrogenase</fullName>
        <ecNumber evidence="6">1.4.1.21</ecNumber>
    </recommendedName>
</protein>
<dbReference type="UniPathway" id="UPA00253">
    <property type="reaction ID" value="UER00456"/>
</dbReference>
<evidence type="ECO:0000256" key="2">
    <source>
        <dbReference type="ARBA" id="ARBA00022642"/>
    </source>
</evidence>
<dbReference type="InterPro" id="IPR020626">
    <property type="entry name" value="Asp_DH_prok"/>
</dbReference>
<evidence type="ECO:0000256" key="6">
    <source>
        <dbReference type="HAMAP-Rule" id="MF_01265"/>
    </source>
</evidence>
<evidence type="ECO:0000256" key="3">
    <source>
        <dbReference type="ARBA" id="ARBA00022857"/>
    </source>
</evidence>
<evidence type="ECO:0000259" key="7">
    <source>
        <dbReference type="Pfam" id="PF01958"/>
    </source>
</evidence>
<dbReference type="PANTHER" id="PTHR31873:SF6">
    <property type="entry name" value="ASPARTATE DEHYDROGENASE DOMAIN-CONTAINING PROTEIN"/>
    <property type="match status" value="1"/>
</dbReference>